<feature type="signal peptide" evidence="2">
    <location>
        <begin position="1"/>
        <end position="18"/>
    </location>
</feature>
<accession>A0A1I7TBY6</accession>
<name>A0A1I7TBY6_9PELO</name>
<dbReference type="AlphaFoldDB" id="A0A1I7TBY6"/>
<feature type="region of interest" description="Disordered" evidence="1">
    <location>
        <begin position="118"/>
        <end position="145"/>
    </location>
</feature>
<protein>
    <submittedName>
        <fullName evidence="4">Kininogen-1</fullName>
    </submittedName>
</protein>
<dbReference type="Proteomes" id="UP000095282">
    <property type="component" value="Unplaced"/>
</dbReference>
<sequence>MRASLVLLALLLVACAGAAPLQVFNSDETPSVDVVLLETSPSQEVVDSDDDDEWKQEEEFTEGAMGKRSIALGRSGFRPGKRSSPGGMDNFNTIDVSGLIMKRSMAMGRLGLRPGKRSMAYGRQGFRPGKRSVAYGRQGFRPGKRSMAYGRQGFRPGKRSSGMMEVFPQHVPEIYII</sequence>
<evidence type="ECO:0000256" key="2">
    <source>
        <dbReference type="SAM" id="SignalP"/>
    </source>
</evidence>
<dbReference type="InterPro" id="IPR011049">
    <property type="entry name" value="Serralysin-like_metalloprot_C"/>
</dbReference>
<keyword evidence="2" id="KW-0732">Signal</keyword>
<organism evidence="3 4">
    <name type="scientific">Caenorhabditis tropicalis</name>
    <dbReference type="NCBI Taxonomy" id="1561998"/>
    <lineage>
        <taxon>Eukaryota</taxon>
        <taxon>Metazoa</taxon>
        <taxon>Ecdysozoa</taxon>
        <taxon>Nematoda</taxon>
        <taxon>Chromadorea</taxon>
        <taxon>Rhabditida</taxon>
        <taxon>Rhabditina</taxon>
        <taxon>Rhabditomorpha</taxon>
        <taxon>Rhabditoidea</taxon>
        <taxon>Rhabditidae</taxon>
        <taxon>Peloderinae</taxon>
        <taxon>Caenorhabditis</taxon>
    </lineage>
</organism>
<evidence type="ECO:0000313" key="3">
    <source>
        <dbReference type="Proteomes" id="UP000095282"/>
    </source>
</evidence>
<dbReference type="WBParaSite" id="Csp11.Scaffold576.g4452.t1">
    <property type="protein sequence ID" value="Csp11.Scaffold576.g4452.t1"/>
    <property type="gene ID" value="Csp11.Scaffold576.g4452"/>
</dbReference>
<feature type="chain" id="PRO_5009307343" evidence="2">
    <location>
        <begin position="19"/>
        <end position="177"/>
    </location>
</feature>
<dbReference type="eggNOG" id="ENOG502SWD5">
    <property type="taxonomic scope" value="Eukaryota"/>
</dbReference>
<dbReference type="SUPFAM" id="SSF101967">
    <property type="entry name" value="Adhesin YadA, collagen-binding domain"/>
    <property type="match status" value="1"/>
</dbReference>
<dbReference type="PROSITE" id="PS51257">
    <property type="entry name" value="PROKAR_LIPOPROTEIN"/>
    <property type="match status" value="1"/>
</dbReference>
<reference evidence="4" key="1">
    <citation type="submission" date="2016-11" db="UniProtKB">
        <authorList>
            <consortium name="WormBaseParasite"/>
        </authorList>
    </citation>
    <scope>IDENTIFICATION</scope>
</reference>
<proteinExistence type="predicted"/>
<evidence type="ECO:0000256" key="1">
    <source>
        <dbReference type="SAM" id="MobiDB-lite"/>
    </source>
</evidence>
<keyword evidence="3" id="KW-1185">Reference proteome</keyword>
<evidence type="ECO:0000313" key="4">
    <source>
        <dbReference type="WBParaSite" id="Csp11.Scaffold576.g4452.t1"/>
    </source>
</evidence>
<dbReference type="STRING" id="1561998.A0A1I7TBY6"/>